<protein>
    <submittedName>
        <fullName evidence="1">DUF4085 family protein</fullName>
    </submittedName>
</protein>
<accession>A0ABW0LFG8</accession>
<comment type="caution">
    <text evidence="1">The sequence shown here is derived from an EMBL/GenBank/DDBJ whole genome shotgun (WGS) entry which is preliminary data.</text>
</comment>
<gene>
    <name evidence="1" type="ORF">ACFPM4_04910</name>
</gene>
<organism evidence="1 2">
    <name type="scientific">Lederbergia graminis</name>
    <dbReference type="NCBI Taxonomy" id="735518"/>
    <lineage>
        <taxon>Bacteria</taxon>
        <taxon>Bacillati</taxon>
        <taxon>Bacillota</taxon>
        <taxon>Bacilli</taxon>
        <taxon>Bacillales</taxon>
        <taxon>Bacillaceae</taxon>
        <taxon>Lederbergia</taxon>
    </lineage>
</organism>
<name>A0ABW0LFG8_9BACI</name>
<dbReference type="EMBL" id="JBHSMC010000003">
    <property type="protein sequence ID" value="MFC5464095.1"/>
    <property type="molecule type" value="Genomic_DNA"/>
</dbReference>
<evidence type="ECO:0000313" key="1">
    <source>
        <dbReference type="EMBL" id="MFC5464095.1"/>
    </source>
</evidence>
<proteinExistence type="predicted"/>
<dbReference type="RefSeq" id="WP_382348420.1">
    <property type="nucleotide sequence ID" value="NZ_JBHSMC010000003.1"/>
</dbReference>
<keyword evidence="2" id="KW-1185">Reference proteome</keyword>
<reference evidence="2" key="1">
    <citation type="journal article" date="2019" name="Int. J. Syst. Evol. Microbiol.">
        <title>The Global Catalogue of Microorganisms (GCM) 10K type strain sequencing project: providing services to taxonomists for standard genome sequencing and annotation.</title>
        <authorList>
            <consortium name="The Broad Institute Genomics Platform"/>
            <consortium name="The Broad Institute Genome Sequencing Center for Infectious Disease"/>
            <person name="Wu L."/>
            <person name="Ma J."/>
        </authorList>
    </citation>
    <scope>NUCLEOTIDE SEQUENCE [LARGE SCALE GENOMIC DNA]</scope>
    <source>
        <strain evidence="2">CGMCC 1.12237</strain>
    </source>
</reference>
<evidence type="ECO:0000313" key="2">
    <source>
        <dbReference type="Proteomes" id="UP001596147"/>
    </source>
</evidence>
<dbReference type="Proteomes" id="UP001596147">
    <property type="component" value="Unassembled WGS sequence"/>
</dbReference>
<dbReference type="Pfam" id="PF13315">
    <property type="entry name" value="DUF4085"/>
    <property type="match status" value="1"/>
</dbReference>
<sequence>MNWNLSLQAKYAFEKVNILPIPETDEDWDIHMEDAKEEGMDLQASLAAELNECKEQLLQVLPTRFHPYVHDGTLNTPQLPKHVREDYLNWMQGEERKFEAVLEAAHGNKEKTLAFLPTSVQEVYEQSLHDAVIERIERDDDLLKITLNTASGFTNKAIIELTFSGILAEHSEEPIEVGQWYIYDEMIKTRNGFALRVIFESPETEWTIEAKEITADYLYRPKAYHDVAEEEDVKFNTFLEQLNPEFNYIFITPNFKSIIKGFTKEVPYLELEDGELGIENGEVYALYSGEKISIAPSLDDCISFIYTNVYEDPYAQFHEPLPADELESAALGEDMELHTRAWNTMYENPHEFADIINRVLMKVSFSEENEMIASVLVNHFKECGVLTDETLHKYQQFVEE</sequence>
<dbReference type="InterPro" id="IPR025144">
    <property type="entry name" value="DUF4085"/>
</dbReference>